<dbReference type="PATRIC" id="fig|401562.3.peg.2590"/>
<dbReference type="PANTHER" id="PTHR23407:SF1">
    <property type="entry name" value="5-FORMYLTETRAHYDROFOLATE CYCLO-LIGASE"/>
    <property type="match status" value="1"/>
</dbReference>
<dbReference type="PANTHER" id="PTHR23407">
    <property type="entry name" value="ATPASE INHIBITOR/5-FORMYLTETRAHYDROFOLATE CYCLO-LIGASE"/>
    <property type="match status" value="1"/>
</dbReference>
<evidence type="ECO:0000256" key="4">
    <source>
        <dbReference type="PIRSR" id="PIRSR006806-1"/>
    </source>
</evidence>
<dbReference type="InterPro" id="IPR037171">
    <property type="entry name" value="NagB/RpiA_transferase-like"/>
</dbReference>
<organism evidence="6 7">
    <name type="scientific">Aureimonas ureilytica</name>
    <dbReference type="NCBI Taxonomy" id="401562"/>
    <lineage>
        <taxon>Bacteria</taxon>
        <taxon>Pseudomonadati</taxon>
        <taxon>Pseudomonadota</taxon>
        <taxon>Alphaproteobacteria</taxon>
        <taxon>Hyphomicrobiales</taxon>
        <taxon>Aurantimonadaceae</taxon>
        <taxon>Aureimonas</taxon>
    </lineage>
</organism>
<dbReference type="RefSeq" id="WP_058635559.1">
    <property type="nucleotide sequence ID" value="NZ_LDPZ01000030.1"/>
</dbReference>
<dbReference type="Gene3D" id="3.40.50.10420">
    <property type="entry name" value="NagB/RpiA/CoA transferase-like"/>
    <property type="match status" value="1"/>
</dbReference>
<dbReference type="PIRSF" id="PIRSF006806">
    <property type="entry name" value="FTHF_cligase"/>
    <property type="match status" value="1"/>
</dbReference>
<evidence type="ECO:0000313" key="7">
    <source>
        <dbReference type="Proteomes" id="UP000078272"/>
    </source>
</evidence>
<evidence type="ECO:0000256" key="5">
    <source>
        <dbReference type="RuleBase" id="RU361279"/>
    </source>
</evidence>
<sequence>MSAGMIDKSLLRRRMMALRDAMPASARIEASLTIADHTEAALRFEPGTVIGGFLPIGSEIDARPLMARLQDRGARLALPCIVAGDLVFRELLRGAPLVSQGFGTHGPGEDAPELNPTLLLVPLLAFDRRGGRIGYGKGFYDRAIARLAPVETWGLAFDVQEVPAVPMTAGDRFLDRIVRESGVLDPSASASG</sequence>
<dbReference type="Pfam" id="PF01812">
    <property type="entry name" value="5-FTHF_cyc-lig"/>
    <property type="match status" value="1"/>
</dbReference>
<dbReference type="GO" id="GO:0009396">
    <property type="term" value="P:folic acid-containing compound biosynthetic process"/>
    <property type="evidence" value="ECO:0007669"/>
    <property type="project" value="TreeGrafter"/>
</dbReference>
<comment type="cofactor">
    <cofactor evidence="5">
        <name>Mg(2+)</name>
        <dbReference type="ChEBI" id="CHEBI:18420"/>
    </cofactor>
</comment>
<dbReference type="EMBL" id="LDPZ01000030">
    <property type="protein sequence ID" value="KTQ94052.1"/>
    <property type="molecule type" value="Genomic_DNA"/>
</dbReference>
<dbReference type="AlphaFoldDB" id="A0A175R746"/>
<protein>
    <recommendedName>
        <fullName evidence="5">5-formyltetrahydrofolate cyclo-ligase</fullName>
        <ecNumber evidence="5">6.3.3.2</ecNumber>
    </recommendedName>
</protein>
<dbReference type="SUPFAM" id="SSF100950">
    <property type="entry name" value="NagB/RpiA/CoA transferase-like"/>
    <property type="match status" value="1"/>
</dbReference>
<feature type="binding site" evidence="4">
    <location>
        <position position="59"/>
    </location>
    <ligand>
        <name>substrate</name>
    </ligand>
</feature>
<dbReference type="InterPro" id="IPR002698">
    <property type="entry name" value="FTHF_cligase"/>
</dbReference>
<dbReference type="GO" id="GO:0046872">
    <property type="term" value="F:metal ion binding"/>
    <property type="evidence" value="ECO:0007669"/>
    <property type="project" value="UniProtKB-KW"/>
</dbReference>
<dbReference type="GO" id="GO:0005524">
    <property type="term" value="F:ATP binding"/>
    <property type="evidence" value="ECO:0007669"/>
    <property type="project" value="UniProtKB-KW"/>
</dbReference>
<name>A0A175R746_9HYPH</name>
<evidence type="ECO:0000256" key="2">
    <source>
        <dbReference type="ARBA" id="ARBA00022741"/>
    </source>
</evidence>
<dbReference type="STRING" id="401562.NS365_13695"/>
<dbReference type="GO" id="GO:0030272">
    <property type="term" value="F:5-formyltetrahydrofolate cyclo-ligase activity"/>
    <property type="evidence" value="ECO:0007669"/>
    <property type="project" value="UniProtKB-EC"/>
</dbReference>
<evidence type="ECO:0000313" key="6">
    <source>
        <dbReference type="EMBL" id="KTQ94052.1"/>
    </source>
</evidence>
<evidence type="ECO:0000256" key="1">
    <source>
        <dbReference type="ARBA" id="ARBA00010638"/>
    </source>
</evidence>
<keyword evidence="5" id="KW-0479">Metal-binding</keyword>
<dbReference type="OrthoDB" id="9801938at2"/>
<comment type="caution">
    <text evidence="6">The sequence shown here is derived from an EMBL/GenBank/DDBJ whole genome shotgun (WGS) entry which is preliminary data.</text>
</comment>
<proteinExistence type="inferred from homology"/>
<dbReference type="InterPro" id="IPR024185">
    <property type="entry name" value="FTHF_cligase-like_sf"/>
</dbReference>
<dbReference type="GO" id="GO:0035999">
    <property type="term" value="P:tetrahydrofolate interconversion"/>
    <property type="evidence" value="ECO:0007669"/>
    <property type="project" value="TreeGrafter"/>
</dbReference>
<gene>
    <name evidence="6" type="ORF">NS226_14455</name>
</gene>
<comment type="catalytic activity">
    <reaction evidence="5">
        <text>(6S)-5-formyl-5,6,7,8-tetrahydrofolate + ATP = (6R)-5,10-methenyltetrahydrofolate + ADP + phosphate</text>
        <dbReference type="Rhea" id="RHEA:10488"/>
        <dbReference type="ChEBI" id="CHEBI:30616"/>
        <dbReference type="ChEBI" id="CHEBI:43474"/>
        <dbReference type="ChEBI" id="CHEBI:57455"/>
        <dbReference type="ChEBI" id="CHEBI:57457"/>
        <dbReference type="ChEBI" id="CHEBI:456216"/>
        <dbReference type="EC" id="6.3.3.2"/>
    </reaction>
</comment>
<keyword evidence="5" id="KW-0460">Magnesium</keyword>
<keyword evidence="2 4" id="KW-0547">Nucleotide-binding</keyword>
<dbReference type="NCBIfam" id="TIGR02727">
    <property type="entry name" value="MTHFS_bact"/>
    <property type="match status" value="1"/>
</dbReference>
<feature type="binding site" evidence="4">
    <location>
        <begin position="8"/>
        <end position="12"/>
    </location>
    <ligand>
        <name>ATP</name>
        <dbReference type="ChEBI" id="CHEBI:30616"/>
    </ligand>
</feature>
<dbReference type="EC" id="6.3.3.2" evidence="5"/>
<accession>A0A175R746</accession>
<evidence type="ECO:0000256" key="3">
    <source>
        <dbReference type="ARBA" id="ARBA00022840"/>
    </source>
</evidence>
<comment type="similarity">
    <text evidence="1 5">Belongs to the 5-formyltetrahydrofolate cyclo-ligase family.</text>
</comment>
<keyword evidence="6" id="KW-0436">Ligase</keyword>
<feature type="binding site" evidence="4">
    <location>
        <position position="54"/>
    </location>
    <ligand>
        <name>substrate</name>
    </ligand>
</feature>
<feature type="binding site" evidence="4">
    <location>
        <begin position="132"/>
        <end position="140"/>
    </location>
    <ligand>
        <name>ATP</name>
        <dbReference type="ChEBI" id="CHEBI:30616"/>
    </ligand>
</feature>
<keyword evidence="3 4" id="KW-0067">ATP-binding</keyword>
<dbReference type="Proteomes" id="UP000078272">
    <property type="component" value="Unassembled WGS sequence"/>
</dbReference>
<reference evidence="6 7" key="1">
    <citation type="journal article" date="2016" name="Front. Microbiol.">
        <title>Genomic Resource of Rice Seed Associated Bacteria.</title>
        <authorList>
            <person name="Midha S."/>
            <person name="Bansal K."/>
            <person name="Sharma S."/>
            <person name="Kumar N."/>
            <person name="Patil P.P."/>
            <person name="Chaudhry V."/>
            <person name="Patil P.B."/>
        </authorList>
    </citation>
    <scope>NUCLEOTIDE SEQUENCE [LARGE SCALE GENOMIC DNA]</scope>
    <source>
        <strain evidence="6 7">NS226</strain>
    </source>
</reference>